<comment type="caution">
    <text evidence="8">The sequence shown here is derived from an EMBL/GenBank/DDBJ whole genome shotgun (WGS) entry which is preliminary data.</text>
</comment>
<feature type="coiled-coil region" evidence="5">
    <location>
        <begin position="22"/>
        <end position="77"/>
    </location>
</feature>
<reference evidence="8" key="1">
    <citation type="submission" date="2021-11" db="EMBL/GenBank/DDBJ databases">
        <authorList>
            <person name="Schell T."/>
        </authorList>
    </citation>
    <scope>NUCLEOTIDE SEQUENCE</scope>
    <source>
        <strain evidence="8">M5</strain>
    </source>
</reference>
<dbReference type="PANTHER" id="PTHR18902:SF25">
    <property type="entry name" value="GRIP AND COILED-COIL DOMAIN-CONTAINING PROTEIN 2"/>
    <property type="match status" value="1"/>
</dbReference>
<sequence length="940" mass="108389">MEESFEKPNGVNKKLPLEELDRDELLKRCKNYLALAQKAKQARDEVQQRETHLLDKISNLESQVIQLEKQEKTSSNNKEELLESVQDISLTSQVSDLVSQLKLKDEEKIVLLSKSEEMQTQLKTLEEHYEQQKDGFVEELNKMNDVLKQRGEAITRLEEKCQTNEKEFKAKTETFLQLVAERERKIEQLESEANRFETQSEVMSTSTVSKVEEIHRMKDVEDSLEDRYNKLKMLAVRMKKKIAEQNIQLQEKENQLALLRAEDKKSNIRNTPLNLQAAQKEIDRLSDELDARKSELSVMKKDCEHSIQELANSRQRAEEFKNEASLLKTTAVNLEISKKALEKSFQELKVLYDDSRKENESEKILRVELSKECDRLKQEIRQLNSSVEELNKKNQAVKQECKKQSLLEMELTDYEKSVSELNSQLESLQKELVLKQNIVDQHNEEKSGLQVQVSFLEQQIGTEQQRATELKMALDTVQSELDQVQNELQQQKTENRHVTAKAESKENEIDNAKLQLSKINAEFHKLQTGSAHHIETLRKQVVVLEESAAAEKTTKDLLQSELSELRAEYENYKIRATSVLKKQKTEAQPSVISSKEAADDFNTDQVEREMLQRVVEALKAKIAELESQLALSQSEVSNFRAERERTAATQASIVEAMQHRLERAESEMEVIKREHQAQISRLLGDNQLLASLHREQMDGFKLRHAQEILELQNKLDEVGFESERLQKTISSYQAQRTVSPLAKVGDLRRDEVFMIERERGEGSEDGSVTRRSAQRDDSDNDSRKPIPLELLLNSQLASEETVVFQTEIPDSVSFEQHSESLAIVEKRCSHLAALLAESEANEARLSQLADALKEEIRRSERSEERQKHIENLEYLKNVVLKFVTLPRGEERSRLVPVLTTLLRLSPVEVQEVHQTFNRTTDGIVRPIGWGGVFNYFAPNQ</sequence>
<evidence type="ECO:0000256" key="6">
    <source>
        <dbReference type="SAM" id="MobiDB-lite"/>
    </source>
</evidence>
<evidence type="ECO:0000256" key="5">
    <source>
        <dbReference type="SAM" id="Coils"/>
    </source>
</evidence>
<keyword evidence="4 5" id="KW-0175">Coiled coil</keyword>
<organism evidence="8 9">
    <name type="scientific">Daphnia galeata</name>
    <dbReference type="NCBI Taxonomy" id="27404"/>
    <lineage>
        <taxon>Eukaryota</taxon>
        <taxon>Metazoa</taxon>
        <taxon>Ecdysozoa</taxon>
        <taxon>Arthropoda</taxon>
        <taxon>Crustacea</taxon>
        <taxon>Branchiopoda</taxon>
        <taxon>Diplostraca</taxon>
        <taxon>Cladocera</taxon>
        <taxon>Anomopoda</taxon>
        <taxon>Daphniidae</taxon>
        <taxon>Daphnia</taxon>
    </lineage>
</organism>
<dbReference type="PANTHER" id="PTHR18902">
    <property type="entry name" value="NUCLEAR MITOTIC APPARATUS PROTEIN 1-RELATED"/>
    <property type="match status" value="1"/>
</dbReference>
<comment type="subcellular location">
    <subcellularLocation>
        <location evidence="1">Cytoplasm</location>
    </subcellularLocation>
</comment>
<evidence type="ECO:0000313" key="9">
    <source>
        <dbReference type="Proteomes" id="UP000789390"/>
    </source>
</evidence>
<feature type="coiled-coil region" evidence="5">
    <location>
        <begin position="548"/>
        <end position="582"/>
    </location>
</feature>
<gene>
    <name evidence="8" type="ORF">DGAL_LOCUS13184</name>
</gene>
<feature type="compositionally biased region" description="Basic and acidic residues" evidence="6">
    <location>
        <begin position="773"/>
        <end position="786"/>
    </location>
</feature>
<dbReference type="Pfam" id="PF01465">
    <property type="entry name" value="GRIP"/>
    <property type="match status" value="1"/>
</dbReference>
<dbReference type="OrthoDB" id="1926336at2759"/>
<dbReference type="InterPro" id="IPR000237">
    <property type="entry name" value="GRIP_dom"/>
</dbReference>
<evidence type="ECO:0000259" key="7">
    <source>
        <dbReference type="PROSITE" id="PS50913"/>
    </source>
</evidence>
<evidence type="ECO:0000256" key="2">
    <source>
        <dbReference type="ARBA" id="ARBA00022490"/>
    </source>
</evidence>
<name>A0A8J2S573_9CRUS</name>
<feature type="coiled-coil region" evidence="5">
    <location>
        <begin position="835"/>
        <end position="865"/>
    </location>
</feature>
<feature type="domain" description="GRIP" evidence="7">
    <location>
        <begin position="865"/>
        <end position="915"/>
    </location>
</feature>
<keyword evidence="9" id="KW-1185">Reference proteome</keyword>
<accession>A0A8J2S573</accession>
<feature type="coiled-coil region" evidence="5">
    <location>
        <begin position="608"/>
        <end position="681"/>
    </location>
</feature>
<dbReference type="EMBL" id="CAKKLH010000294">
    <property type="protein sequence ID" value="CAH0109700.1"/>
    <property type="molecule type" value="Genomic_DNA"/>
</dbReference>
<dbReference type="GO" id="GO:0005737">
    <property type="term" value="C:cytoplasm"/>
    <property type="evidence" value="ECO:0007669"/>
    <property type="project" value="UniProtKB-SubCell"/>
</dbReference>
<dbReference type="SMART" id="SM00755">
    <property type="entry name" value="Grip"/>
    <property type="match status" value="1"/>
</dbReference>
<dbReference type="AlphaFoldDB" id="A0A8J2S573"/>
<evidence type="ECO:0000256" key="4">
    <source>
        <dbReference type="ARBA" id="ARBA00023054"/>
    </source>
</evidence>
<keyword evidence="3" id="KW-0597">Phosphoprotein</keyword>
<evidence type="ECO:0000256" key="1">
    <source>
        <dbReference type="ARBA" id="ARBA00004496"/>
    </source>
</evidence>
<dbReference type="Gene3D" id="1.10.220.60">
    <property type="entry name" value="GRIP domain"/>
    <property type="match status" value="1"/>
</dbReference>
<dbReference type="PROSITE" id="PS50913">
    <property type="entry name" value="GRIP"/>
    <property type="match status" value="1"/>
</dbReference>
<keyword evidence="2" id="KW-0963">Cytoplasm</keyword>
<evidence type="ECO:0000313" key="8">
    <source>
        <dbReference type="EMBL" id="CAH0109700.1"/>
    </source>
</evidence>
<dbReference type="Proteomes" id="UP000789390">
    <property type="component" value="Unassembled WGS sequence"/>
</dbReference>
<feature type="coiled-coil region" evidence="5">
    <location>
        <begin position="115"/>
        <end position="522"/>
    </location>
</feature>
<dbReference type="InterPro" id="IPR051841">
    <property type="entry name" value="MT-Golgi_org_protein"/>
</dbReference>
<protein>
    <recommendedName>
        <fullName evidence="7">GRIP domain-containing protein</fullName>
    </recommendedName>
</protein>
<dbReference type="Gene3D" id="1.10.287.1490">
    <property type="match status" value="1"/>
</dbReference>
<proteinExistence type="predicted"/>
<evidence type="ECO:0000256" key="3">
    <source>
        <dbReference type="ARBA" id="ARBA00022553"/>
    </source>
</evidence>
<feature type="region of interest" description="Disordered" evidence="6">
    <location>
        <begin position="755"/>
        <end position="786"/>
    </location>
</feature>